<evidence type="ECO:0000313" key="10">
    <source>
        <dbReference type="Ensembl" id="ENSGMOP00000047759.1"/>
    </source>
</evidence>
<feature type="compositionally biased region" description="Basic residues" evidence="8">
    <location>
        <begin position="420"/>
        <end position="437"/>
    </location>
</feature>
<feature type="region of interest" description="Disordered" evidence="8">
    <location>
        <begin position="419"/>
        <end position="478"/>
    </location>
</feature>
<evidence type="ECO:0000256" key="3">
    <source>
        <dbReference type="ARBA" id="ARBA00022976"/>
    </source>
</evidence>
<keyword evidence="5" id="KW-0010">Activator</keyword>
<feature type="compositionally biased region" description="Pro residues" evidence="8">
    <location>
        <begin position="384"/>
        <end position="394"/>
    </location>
</feature>
<feature type="region of interest" description="Disordered" evidence="8">
    <location>
        <begin position="98"/>
        <end position="137"/>
    </location>
</feature>
<feature type="compositionally biased region" description="Low complexity" evidence="8">
    <location>
        <begin position="206"/>
        <end position="217"/>
    </location>
</feature>
<feature type="compositionally biased region" description="Gly residues" evidence="8">
    <location>
        <begin position="810"/>
        <end position="826"/>
    </location>
</feature>
<feature type="compositionally biased region" description="Polar residues" evidence="8">
    <location>
        <begin position="878"/>
        <end position="895"/>
    </location>
</feature>
<feature type="region of interest" description="Disordered" evidence="8">
    <location>
        <begin position="810"/>
        <end position="915"/>
    </location>
</feature>
<dbReference type="AlphaFoldDB" id="A0A8C5BHT6"/>
<evidence type="ECO:0000256" key="1">
    <source>
        <dbReference type="ARBA" id="ARBA00004324"/>
    </source>
</evidence>
<dbReference type="InterPro" id="IPR046369">
    <property type="entry name" value="MAML1-3"/>
</dbReference>
<sequence>MGEATPAHPNTGGFVPMLGGVGMGSMPGGVNGGPMIAASRGSSVPQLHSAIVERLRARIELCRRHHATCESRYQRGEAERSDRGHESTLHLLNIVHQQGTGTRKAKGGRGSNQQPSTEYSRTNGEQKNQNSEGDNKLSTRIALQGSLRRKLEGHAPGPLPKQNGLSCGISGADFKRARLDRGGLGPPHGPCGHNFAQPQSLQGHPSSSSSSSSSASSMDNVLHRKSFMLPPGVDADTFNLTLKEMKQEPSEVASCGQSTADMIFDFKEEGGGQIDPELQDLFDELTKTVPSLNDLEFEKMLKQDDAFGLDLERTGSAGGGGGGPAGLFALLGDKPIKTEFSPTDYCHAHASSPQLRPASAGPSFTMTGGPLGSASPSALGQKPPGGPPPRPMPCWPEVSHAEQLKQMAANQQQPNALLHHQQHPHPHHPHHQHHLQHHQNAPAGMAGWAPSVNPHSAAGGPGFSQDKAPLNPQRMAGPQAKGINHCLFKANGHNGVGGGHLDMKVLSTKPTLHFSPKVATSPNAPMSVMTGALNKTSVQQQQQQQPPPSTPGQNQNQHHYQTSQIPGPGSQCLQQKALPQHGPGLHFKLAQRQGISPGPRLPINGQSQAQQRPLVAIGQQKSPAKTPVLQRQLNQSLHPLGEADKDNPQDQFSRHLTRPPPDYKQTRSLGGGPPGTLFTGMNSSQSMSNGPDTGLPPMACHLPHNPGPKMNPAPGDRRFGVGGGGLPGPCLGPFQPQTNQHRMGLAGAANKPRLQRPGTQGSPFSMNGAPPSRPSLDQQAPPPGPVSGLAGLLSGVNAAWLPGIKQGQGQGVAPGLGGGGGGGGGVRRLTNPPPPHGTKLDGSSNHAYQQRHTGPPNQVAPDMGPLLAMNPALRNNLPPRTNQPIPGNPSQSSPEQRVPAGNFSGASPSPGTYQNNRVNRLTFDFLPEGDNTVPGINTDSDFIDSLLKSGSGNDDWMKDINLDEILGGHS</sequence>
<evidence type="ECO:0000256" key="2">
    <source>
        <dbReference type="ARBA" id="ARBA00008081"/>
    </source>
</evidence>
<keyword evidence="4" id="KW-0805">Transcription regulation</keyword>
<feature type="region of interest" description="Disordered" evidence="8">
    <location>
        <begin position="345"/>
        <end position="396"/>
    </location>
</feature>
<comment type="similarity">
    <text evidence="2">Belongs to the mastermind family.</text>
</comment>
<dbReference type="InterPro" id="IPR019082">
    <property type="entry name" value="Mastermind-like_N"/>
</dbReference>
<keyword evidence="7" id="KW-0539">Nucleus</keyword>
<evidence type="ECO:0000256" key="4">
    <source>
        <dbReference type="ARBA" id="ARBA00023015"/>
    </source>
</evidence>
<accession>A0A8C5BHT6</accession>
<proteinExistence type="inferred from homology"/>
<comment type="subcellular location">
    <subcellularLocation>
        <location evidence="1">Nucleus speckle</location>
    </subcellularLocation>
</comment>
<dbReference type="GO" id="GO:0003713">
    <property type="term" value="F:transcription coactivator activity"/>
    <property type="evidence" value="ECO:0007669"/>
    <property type="project" value="InterPro"/>
</dbReference>
<protein>
    <recommendedName>
        <fullName evidence="9">Neurogenic mastermind-like N-terminal domain-containing protein</fullName>
    </recommendedName>
</protein>
<gene>
    <name evidence="10" type="primary">zmp:0000001236</name>
</gene>
<keyword evidence="6" id="KW-0804">Transcription</keyword>
<evidence type="ECO:0000313" key="11">
    <source>
        <dbReference type="Proteomes" id="UP000694546"/>
    </source>
</evidence>
<dbReference type="Ensembl" id="ENSGMOT00000047905.1">
    <property type="protein sequence ID" value="ENSGMOP00000047759.1"/>
    <property type="gene ID" value="ENSGMOG00000029730.1"/>
</dbReference>
<dbReference type="GO" id="GO:0007221">
    <property type="term" value="P:positive regulation of transcription of Notch receptor target"/>
    <property type="evidence" value="ECO:0007669"/>
    <property type="project" value="InterPro"/>
</dbReference>
<feature type="compositionally biased region" description="Polar residues" evidence="8">
    <location>
        <begin position="196"/>
        <end position="205"/>
    </location>
</feature>
<dbReference type="GeneTree" id="ENSGT00950000183201"/>
<feature type="region of interest" description="Disordered" evidence="8">
    <location>
        <begin position="639"/>
        <end position="789"/>
    </location>
</feature>
<evidence type="ECO:0000256" key="6">
    <source>
        <dbReference type="ARBA" id="ARBA00023163"/>
    </source>
</evidence>
<name>A0A8C5BHT6_GADMO</name>
<dbReference type="OMA" id="GMFNMTL"/>
<dbReference type="PANTHER" id="PTHR15692:SF9">
    <property type="entry name" value="MASTERMIND-LIKE PROTEIN 2"/>
    <property type="match status" value="1"/>
</dbReference>
<feature type="domain" description="Neurogenic mastermind-like N-terminal" evidence="9">
    <location>
        <begin position="45"/>
        <end position="106"/>
    </location>
</feature>
<feature type="compositionally biased region" description="Polar residues" evidence="8">
    <location>
        <begin position="841"/>
        <end position="856"/>
    </location>
</feature>
<organism evidence="10 11">
    <name type="scientific">Gadus morhua</name>
    <name type="common">Atlantic cod</name>
    <dbReference type="NCBI Taxonomy" id="8049"/>
    <lineage>
        <taxon>Eukaryota</taxon>
        <taxon>Metazoa</taxon>
        <taxon>Chordata</taxon>
        <taxon>Craniata</taxon>
        <taxon>Vertebrata</taxon>
        <taxon>Euteleostomi</taxon>
        <taxon>Actinopterygii</taxon>
        <taxon>Neopterygii</taxon>
        <taxon>Teleostei</taxon>
        <taxon>Neoteleostei</taxon>
        <taxon>Acanthomorphata</taxon>
        <taxon>Zeiogadaria</taxon>
        <taxon>Gadariae</taxon>
        <taxon>Gadiformes</taxon>
        <taxon>Gadoidei</taxon>
        <taxon>Gadidae</taxon>
        <taxon>Gadus</taxon>
    </lineage>
</organism>
<feature type="compositionally biased region" description="Polar residues" evidence="8">
    <location>
        <begin position="904"/>
        <end position="915"/>
    </location>
</feature>
<feature type="compositionally biased region" description="Polar residues" evidence="8">
    <location>
        <begin position="681"/>
        <end position="691"/>
    </location>
</feature>
<evidence type="ECO:0000256" key="5">
    <source>
        <dbReference type="ARBA" id="ARBA00023159"/>
    </source>
</evidence>
<dbReference type="PANTHER" id="PTHR15692">
    <property type="entry name" value="MASTERMIND-LIKE"/>
    <property type="match status" value="1"/>
</dbReference>
<dbReference type="Pfam" id="PF09596">
    <property type="entry name" value="MamL-1"/>
    <property type="match status" value="1"/>
</dbReference>
<keyword evidence="3" id="KW-0914">Notch signaling pathway</keyword>
<dbReference type="Gene3D" id="6.10.250.970">
    <property type="match status" value="1"/>
</dbReference>
<feature type="compositionally biased region" description="Low complexity" evidence="8">
    <location>
        <begin position="728"/>
        <end position="737"/>
    </location>
</feature>
<reference evidence="10" key="2">
    <citation type="submission" date="2025-09" db="UniProtKB">
        <authorList>
            <consortium name="Ensembl"/>
        </authorList>
    </citation>
    <scope>IDENTIFICATION</scope>
</reference>
<dbReference type="SMART" id="SM01275">
    <property type="entry name" value="MamL-1"/>
    <property type="match status" value="1"/>
</dbReference>
<feature type="region of interest" description="Disordered" evidence="8">
    <location>
        <begin position="178"/>
        <end position="219"/>
    </location>
</feature>
<keyword evidence="11" id="KW-1185">Reference proteome</keyword>
<dbReference type="OrthoDB" id="9908492at2759"/>
<evidence type="ECO:0000259" key="9">
    <source>
        <dbReference type="SMART" id="SM01275"/>
    </source>
</evidence>
<dbReference type="GO" id="GO:0016607">
    <property type="term" value="C:nuclear speck"/>
    <property type="evidence" value="ECO:0007669"/>
    <property type="project" value="UniProtKB-SubCell"/>
</dbReference>
<dbReference type="InterPro" id="IPR046370">
    <property type="entry name" value="MAML_N_sf"/>
</dbReference>
<feature type="region of interest" description="Disordered" evidence="8">
    <location>
        <begin position="535"/>
        <end position="577"/>
    </location>
</feature>
<dbReference type="Proteomes" id="UP000694546">
    <property type="component" value="Chromosome 16"/>
</dbReference>
<evidence type="ECO:0000256" key="8">
    <source>
        <dbReference type="SAM" id="MobiDB-lite"/>
    </source>
</evidence>
<evidence type="ECO:0000256" key="7">
    <source>
        <dbReference type="ARBA" id="ARBA00023242"/>
    </source>
</evidence>
<feature type="compositionally biased region" description="Polar residues" evidence="8">
    <location>
        <begin position="111"/>
        <end position="137"/>
    </location>
</feature>
<reference evidence="10" key="1">
    <citation type="submission" date="2025-08" db="UniProtKB">
        <authorList>
            <consortium name="Ensembl"/>
        </authorList>
    </citation>
    <scope>IDENTIFICATION</scope>
</reference>